<dbReference type="CDD" id="cd07505">
    <property type="entry name" value="HAD_BPGM-like"/>
    <property type="match status" value="1"/>
</dbReference>
<evidence type="ECO:0000256" key="1">
    <source>
        <dbReference type="ARBA" id="ARBA00001946"/>
    </source>
</evidence>
<dbReference type="InterPro" id="IPR051600">
    <property type="entry name" value="Beta-PGM-like"/>
</dbReference>
<name>A0A812S527_SYMPI</name>
<dbReference type="Proteomes" id="UP000649617">
    <property type="component" value="Unassembled WGS sequence"/>
</dbReference>
<dbReference type="PANTHER" id="PTHR46193:SF18">
    <property type="entry name" value="HEXITOL PHOSPHATASE B"/>
    <property type="match status" value="1"/>
</dbReference>
<evidence type="ECO:0000313" key="6">
    <source>
        <dbReference type="Proteomes" id="UP000649617"/>
    </source>
</evidence>
<protein>
    <submittedName>
        <fullName evidence="5">SGPP protein</fullName>
    </submittedName>
</protein>
<dbReference type="InterPro" id="IPR023214">
    <property type="entry name" value="HAD_sf"/>
</dbReference>
<evidence type="ECO:0000256" key="2">
    <source>
        <dbReference type="ARBA" id="ARBA00022723"/>
    </source>
</evidence>
<dbReference type="Gene3D" id="3.40.50.1000">
    <property type="entry name" value="HAD superfamily/HAD-like"/>
    <property type="match status" value="1"/>
</dbReference>
<reference evidence="5" key="1">
    <citation type="submission" date="2021-02" db="EMBL/GenBank/DDBJ databases">
        <authorList>
            <person name="Dougan E. K."/>
            <person name="Rhodes N."/>
            <person name="Thang M."/>
            <person name="Chan C."/>
        </authorList>
    </citation>
    <scope>NUCLEOTIDE SEQUENCE</scope>
</reference>
<comment type="cofactor">
    <cofactor evidence="1">
        <name>Mg(2+)</name>
        <dbReference type="ChEBI" id="CHEBI:18420"/>
    </cofactor>
</comment>
<dbReference type="SUPFAM" id="SSF56784">
    <property type="entry name" value="HAD-like"/>
    <property type="match status" value="1"/>
</dbReference>
<dbReference type="InterPro" id="IPR023198">
    <property type="entry name" value="PGP-like_dom2"/>
</dbReference>
<dbReference type="GO" id="GO:0003824">
    <property type="term" value="F:catalytic activity"/>
    <property type="evidence" value="ECO:0007669"/>
    <property type="project" value="UniProtKB-ARBA"/>
</dbReference>
<dbReference type="Pfam" id="PF00702">
    <property type="entry name" value="Hydrolase"/>
    <property type="match status" value="1"/>
</dbReference>
<proteinExistence type="predicted"/>
<dbReference type="PANTHER" id="PTHR46193">
    <property type="entry name" value="6-PHOSPHOGLUCONATE PHOSPHATASE"/>
    <property type="match status" value="1"/>
</dbReference>
<organism evidence="5 6">
    <name type="scientific">Symbiodinium pilosum</name>
    <name type="common">Dinoflagellate</name>
    <dbReference type="NCBI Taxonomy" id="2952"/>
    <lineage>
        <taxon>Eukaryota</taxon>
        <taxon>Sar</taxon>
        <taxon>Alveolata</taxon>
        <taxon>Dinophyceae</taxon>
        <taxon>Suessiales</taxon>
        <taxon>Symbiodiniaceae</taxon>
        <taxon>Symbiodinium</taxon>
    </lineage>
</organism>
<dbReference type="AlphaFoldDB" id="A0A812S527"/>
<keyword evidence="6" id="KW-1185">Reference proteome</keyword>
<dbReference type="EMBL" id="CAJNIZ010022663">
    <property type="protein sequence ID" value="CAE7463220.1"/>
    <property type="molecule type" value="Genomic_DNA"/>
</dbReference>
<evidence type="ECO:0000256" key="4">
    <source>
        <dbReference type="ARBA" id="ARBA00023277"/>
    </source>
</evidence>
<gene>
    <name evidence="5" type="primary">SGPP</name>
    <name evidence="5" type="ORF">SPIL2461_LOCUS11590</name>
</gene>
<keyword evidence="3" id="KW-0460">Magnesium</keyword>
<evidence type="ECO:0000313" key="5">
    <source>
        <dbReference type="EMBL" id="CAE7463220.1"/>
    </source>
</evidence>
<dbReference type="Gene3D" id="1.10.150.240">
    <property type="entry name" value="Putative phosphatase, domain 2"/>
    <property type="match status" value="1"/>
</dbReference>
<keyword evidence="4" id="KW-0119">Carbohydrate metabolism</keyword>
<feature type="non-terminal residue" evidence="5">
    <location>
        <position position="1"/>
    </location>
</feature>
<feature type="non-terminal residue" evidence="5">
    <location>
        <position position="129"/>
    </location>
</feature>
<dbReference type="InterPro" id="IPR036412">
    <property type="entry name" value="HAD-like_sf"/>
</dbReference>
<comment type="caution">
    <text evidence="5">The sequence shown here is derived from an EMBL/GenBank/DDBJ whole genome shotgun (WGS) entry which is preliminary data.</text>
</comment>
<evidence type="ECO:0000256" key="3">
    <source>
        <dbReference type="ARBA" id="ARBA00022842"/>
    </source>
</evidence>
<keyword evidence="2" id="KW-0479">Metal-binding</keyword>
<sequence>DEFFKNRIAGRQNKQICDDFFPDWDEQRAKAFADKKEAMFRERAAELLKPMTGLDRVRAWCDRSGIKKIAVTNAPRDNAELITDCIGYRSWFPELVIGDECERGKPDPCPYQTAMKRLGVRPECCIAFE</sequence>
<dbReference type="OrthoDB" id="40579at2759"/>
<accession>A0A812S527</accession>
<dbReference type="GO" id="GO:0046872">
    <property type="term" value="F:metal ion binding"/>
    <property type="evidence" value="ECO:0007669"/>
    <property type="project" value="UniProtKB-KW"/>
</dbReference>